<dbReference type="AlphaFoldDB" id="A0A2Z7BJ38"/>
<sequence length="225" mass="25224">MKLEYRFLHDIISKKLTTKDGSFNAVTQNRFDLMVAIMGGNKINRRKILFRILKAMVVPSIDQAQRFAVQLSLMLKGVLRLKLGESTVLPFLRILSAKYVGTNLSKDKSARAESVEEKKISGGTEKVGVTKVKRLEEVNTSVDAFVLPVVKRAHTTIGRTADSNSEDPKLSPRETKVSAPVVQTNMSRMRAQILAVPDDESLSLDTLYRTLRGKPPLLRFRQDII</sequence>
<name>A0A2Z7BJ38_9LAMI</name>
<evidence type="ECO:0000313" key="2">
    <source>
        <dbReference type="Proteomes" id="UP000250235"/>
    </source>
</evidence>
<organism evidence="1 2">
    <name type="scientific">Dorcoceras hygrometricum</name>
    <dbReference type="NCBI Taxonomy" id="472368"/>
    <lineage>
        <taxon>Eukaryota</taxon>
        <taxon>Viridiplantae</taxon>
        <taxon>Streptophyta</taxon>
        <taxon>Embryophyta</taxon>
        <taxon>Tracheophyta</taxon>
        <taxon>Spermatophyta</taxon>
        <taxon>Magnoliopsida</taxon>
        <taxon>eudicotyledons</taxon>
        <taxon>Gunneridae</taxon>
        <taxon>Pentapetalae</taxon>
        <taxon>asterids</taxon>
        <taxon>lamiids</taxon>
        <taxon>Lamiales</taxon>
        <taxon>Gesneriaceae</taxon>
        <taxon>Didymocarpoideae</taxon>
        <taxon>Trichosporeae</taxon>
        <taxon>Loxocarpinae</taxon>
        <taxon>Dorcoceras</taxon>
    </lineage>
</organism>
<evidence type="ECO:0000313" key="1">
    <source>
        <dbReference type="EMBL" id="KZV31956.1"/>
    </source>
</evidence>
<dbReference type="EMBL" id="KV006995">
    <property type="protein sequence ID" value="KZV31956.1"/>
    <property type="molecule type" value="Genomic_DNA"/>
</dbReference>
<dbReference type="Proteomes" id="UP000250235">
    <property type="component" value="Unassembled WGS sequence"/>
</dbReference>
<reference evidence="1 2" key="1">
    <citation type="journal article" date="2015" name="Proc. Natl. Acad. Sci. U.S.A.">
        <title>The resurrection genome of Boea hygrometrica: A blueprint for survival of dehydration.</title>
        <authorList>
            <person name="Xiao L."/>
            <person name="Yang G."/>
            <person name="Zhang L."/>
            <person name="Yang X."/>
            <person name="Zhao S."/>
            <person name="Ji Z."/>
            <person name="Zhou Q."/>
            <person name="Hu M."/>
            <person name="Wang Y."/>
            <person name="Chen M."/>
            <person name="Xu Y."/>
            <person name="Jin H."/>
            <person name="Xiao X."/>
            <person name="Hu G."/>
            <person name="Bao F."/>
            <person name="Hu Y."/>
            <person name="Wan P."/>
            <person name="Li L."/>
            <person name="Deng X."/>
            <person name="Kuang T."/>
            <person name="Xiang C."/>
            <person name="Zhu J.K."/>
            <person name="Oliver M.J."/>
            <person name="He Y."/>
        </authorList>
    </citation>
    <scope>NUCLEOTIDE SEQUENCE [LARGE SCALE GENOMIC DNA]</scope>
    <source>
        <strain evidence="2">cv. XS01</strain>
    </source>
</reference>
<accession>A0A2Z7BJ38</accession>
<gene>
    <name evidence="1" type="ORF">F511_40498</name>
</gene>
<proteinExistence type="predicted"/>
<keyword evidence="2" id="KW-1185">Reference proteome</keyword>
<protein>
    <submittedName>
        <fullName evidence="1">Uncharacterized protein</fullName>
    </submittedName>
</protein>